<keyword evidence="4 6" id="KW-1133">Transmembrane helix</keyword>
<feature type="domain" description="DUF2179" evidence="7">
    <location>
        <begin position="214"/>
        <end position="266"/>
    </location>
</feature>
<dbReference type="Gene3D" id="3.30.70.120">
    <property type="match status" value="1"/>
</dbReference>
<dbReference type="Pfam" id="PF02588">
    <property type="entry name" value="YitT_membrane"/>
    <property type="match status" value="1"/>
</dbReference>
<dbReference type="EMBL" id="CCDP010000001">
    <property type="protein sequence ID" value="CDQ37839.1"/>
    <property type="molecule type" value="Genomic_DNA"/>
</dbReference>
<keyword evidence="5 6" id="KW-0472">Membrane</keyword>
<evidence type="ECO:0000256" key="3">
    <source>
        <dbReference type="ARBA" id="ARBA00022692"/>
    </source>
</evidence>
<keyword evidence="3 6" id="KW-0812">Transmembrane</keyword>
<name>A0A024Q5T2_9BACI</name>
<dbReference type="InterPro" id="IPR019264">
    <property type="entry name" value="DUF2179"/>
</dbReference>
<evidence type="ECO:0000256" key="5">
    <source>
        <dbReference type="ARBA" id="ARBA00023136"/>
    </source>
</evidence>
<protein>
    <recommendedName>
        <fullName evidence="7">DUF2179 domain-containing protein</fullName>
    </recommendedName>
</protein>
<dbReference type="Pfam" id="PF10035">
    <property type="entry name" value="DUF2179"/>
    <property type="match status" value="1"/>
</dbReference>
<dbReference type="AlphaFoldDB" id="A0A024Q5T2"/>
<comment type="subcellular location">
    <subcellularLocation>
        <location evidence="1">Cell membrane</location>
        <topology evidence="1">Multi-pass membrane protein</topology>
    </subcellularLocation>
</comment>
<reference evidence="8 9" key="1">
    <citation type="submission" date="2014-03" db="EMBL/GenBank/DDBJ databases">
        <authorList>
            <person name="Urmite Genomes U."/>
        </authorList>
    </citation>
    <scope>NUCLEOTIDE SEQUENCE [LARGE SCALE GENOMIC DNA]</scope>
    <source>
        <strain evidence="8 9">Vm-5</strain>
    </source>
</reference>
<dbReference type="CDD" id="cd16380">
    <property type="entry name" value="YitT_C"/>
    <property type="match status" value="1"/>
</dbReference>
<evidence type="ECO:0000313" key="9">
    <source>
        <dbReference type="Proteomes" id="UP000028875"/>
    </source>
</evidence>
<feature type="transmembrane region" description="Helical" evidence="6">
    <location>
        <begin position="70"/>
        <end position="87"/>
    </location>
</feature>
<evidence type="ECO:0000256" key="2">
    <source>
        <dbReference type="ARBA" id="ARBA00022475"/>
    </source>
</evidence>
<dbReference type="PANTHER" id="PTHR33545">
    <property type="entry name" value="UPF0750 MEMBRANE PROTEIN YITT-RELATED"/>
    <property type="match status" value="1"/>
</dbReference>
<keyword evidence="9" id="KW-1185">Reference proteome</keyword>
<evidence type="ECO:0000256" key="1">
    <source>
        <dbReference type="ARBA" id="ARBA00004651"/>
    </source>
</evidence>
<dbReference type="OrthoDB" id="265478at2"/>
<dbReference type="RefSeq" id="WP_051738984.1">
    <property type="nucleotide sequence ID" value="NZ_CABKTK010000001.1"/>
</dbReference>
<evidence type="ECO:0000256" key="6">
    <source>
        <dbReference type="SAM" id="Phobius"/>
    </source>
</evidence>
<reference evidence="9" key="2">
    <citation type="submission" date="2014-05" db="EMBL/GenBank/DDBJ databases">
        <title>Draft genome sequence of Virgibacillus massiliensis Vm-5.</title>
        <authorList>
            <person name="Khelaifia S."/>
            <person name="Croce O."/>
            <person name="Lagier J.C."/>
            <person name="Raoult D."/>
        </authorList>
    </citation>
    <scope>NUCLEOTIDE SEQUENCE [LARGE SCALE GENOMIC DNA]</scope>
    <source>
        <strain evidence="9">Vm-5</strain>
    </source>
</reference>
<dbReference type="InterPro" id="IPR051461">
    <property type="entry name" value="UPF0750_membrane"/>
</dbReference>
<feature type="transmembrane region" description="Helical" evidence="6">
    <location>
        <begin position="99"/>
        <end position="120"/>
    </location>
</feature>
<proteinExistence type="predicted"/>
<dbReference type="Proteomes" id="UP000028875">
    <property type="component" value="Unassembled WGS sequence"/>
</dbReference>
<keyword evidence="2" id="KW-1003">Cell membrane</keyword>
<evidence type="ECO:0000259" key="7">
    <source>
        <dbReference type="Pfam" id="PF10035"/>
    </source>
</evidence>
<dbReference type="GO" id="GO:0005886">
    <property type="term" value="C:plasma membrane"/>
    <property type="evidence" value="ECO:0007669"/>
    <property type="project" value="UniProtKB-SubCell"/>
</dbReference>
<evidence type="ECO:0000313" key="8">
    <source>
        <dbReference type="EMBL" id="CDQ37839.1"/>
    </source>
</evidence>
<dbReference type="PIRSF" id="PIRSF006483">
    <property type="entry name" value="Membrane_protein_YitT"/>
    <property type="match status" value="1"/>
</dbReference>
<gene>
    <name evidence="8" type="ORF">BN990_00104</name>
</gene>
<evidence type="ECO:0000256" key="4">
    <source>
        <dbReference type="ARBA" id="ARBA00022989"/>
    </source>
</evidence>
<feature type="transmembrane region" description="Helical" evidence="6">
    <location>
        <begin position="38"/>
        <end position="63"/>
    </location>
</feature>
<dbReference type="eggNOG" id="COG1284">
    <property type="taxonomic scope" value="Bacteria"/>
</dbReference>
<sequence>MKQISYIFIGTLLCALSTTLLAMPNQIADGGILGLSLLLYYAFEFSPGIITFVSFILLLGISFKYLPKHIVYKTMINVPLLSLFIYLTEDLGQPIKDPLVAAIFAGLVMGIGFGLIIQAGSSIGGTSIIGRILYEKFEFSIIRTTFILDSFIVLMGIFVIGPLYTIYTIIALFIGKVASDYILGGFDAKKAVNIISPRSLDISKQITKVMGSAATVFNGTGGYMEKDQKIIYVVVRSQRLLFLKKLIRQIDPDAFVVVHNVKDVSGGTFFATAAEDHIAQHVESNEIEQEATTDKHNGH</sequence>
<dbReference type="InterPro" id="IPR015867">
    <property type="entry name" value="N-reg_PII/ATP_PRibTrfase_C"/>
</dbReference>
<comment type="caution">
    <text evidence="8">The sequence shown here is derived from an EMBL/GenBank/DDBJ whole genome shotgun (WGS) entry which is preliminary data.</text>
</comment>
<accession>A0A024Q5T2</accession>
<feature type="transmembrane region" description="Helical" evidence="6">
    <location>
        <begin position="141"/>
        <end position="160"/>
    </location>
</feature>
<dbReference type="PANTHER" id="PTHR33545:SF4">
    <property type="entry name" value="UPF0750 MEMBRANE PROTEIN YXKD"/>
    <property type="match status" value="1"/>
</dbReference>
<dbReference type="InterPro" id="IPR003740">
    <property type="entry name" value="YitT"/>
</dbReference>
<organism evidence="8 9">
    <name type="scientific">Virgibacillus massiliensis</name>
    <dbReference type="NCBI Taxonomy" id="1462526"/>
    <lineage>
        <taxon>Bacteria</taxon>
        <taxon>Bacillati</taxon>
        <taxon>Bacillota</taxon>
        <taxon>Bacilli</taxon>
        <taxon>Bacillales</taxon>
        <taxon>Bacillaceae</taxon>
        <taxon>Virgibacillus</taxon>
    </lineage>
</organism>